<keyword evidence="1" id="KW-1133">Transmembrane helix</keyword>
<dbReference type="Proteomes" id="UP000641646">
    <property type="component" value="Unassembled WGS sequence"/>
</dbReference>
<dbReference type="InterPro" id="IPR012340">
    <property type="entry name" value="NA-bd_OB-fold"/>
</dbReference>
<accession>A0A926ZIY5</accession>
<keyword evidence="1" id="KW-0812">Transmembrane</keyword>
<evidence type="ECO:0000259" key="2">
    <source>
        <dbReference type="Pfam" id="PF01957"/>
    </source>
</evidence>
<keyword evidence="4" id="KW-1185">Reference proteome</keyword>
<comment type="caution">
    <text evidence="3">The sequence shown here is derived from an EMBL/GenBank/DDBJ whole genome shotgun (WGS) entry which is preliminary data.</text>
</comment>
<organism evidence="3 4">
    <name type="scientific">Aerosakkonema funiforme FACHB-1375</name>
    <dbReference type="NCBI Taxonomy" id="2949571"/>
    <lineage>
        <taxon>Bacteria</taxon>
        <taxon>Bacillati</taxon>
        <taxon>Cyanobacteriota</taxon>
        <taxon>Cyanophyceae</taxon>
        <taxon>Oscillatoriophycideae</taxon>
        <taxon>Aerosakkonematales</taxon>
        <taxon>Aerosakkonemataceae</taxon>
        <taxon>Aerosakkonema</taxon>
    </lineage>
</organism>
<dbReference type="EMBL" id="JACJPW010000073">
    <property type="protein sequence ID" value="MBD2184104.1"/>
    <property type="molecule type" value="Genomic_DNA"/>
</dbReference>
<evidence type="ECO:0000313" key="4">
    <source>
        <dbReference type="Proteomes" id="UP000641646"/>
    </source>
</evidence>
<reference evidence="3" key="1">
    <citation type="journal article" date="2015" name="ISME J.">
        <title>Draft Genome Sequence of Streptomyces incarnatus NRRL8089, which Produces the Nucleoside Antibiotic Sinefungin.</title>
        <authorList>
            <person name="Oshima K."/>
            <person name="Hattori M."/>
            <person name="Shimizu H."/>
            <person name="Fukuda K."/>
            <person name="Nemoto M."/>
            <person name="Inagaki K."/>
            <person name="Tamura T."/>
        </authorList>
    </citation>
    <scope>NUCLEOTIDE SEQUENCE</scope>
    <source>
        <strain evidence="3">FACHB-1375</strain>
    </source>
</reference>
<evidence type="ECO:0000256" key="1">
    <source>
        <dbReference type="SAM" id="Phobius"/>
    </source>
</evidence>
<sequence>MSLCLTELFLPKTFAKSFRFVPLTTGICAFLLALFLFRANRVPPFNFQILYWMGVSTACVIWIRPMFLKQRNKVIKDATEARTITEITPAQTGEVLYEGSVWQASCDDHIEAIPPNQKVYVLRREGNTLIVVPKKIFQ</sequence>
<evidence type="ECO:0000313" key="3">
    <source>
        <dbReference type="EMBL" id="MBD2184104.1"/>
    </source>
</evidence>
<keyword evidence="1" id="KW-0472">Membrane</keyword>
<dbReference type="InterPro" id="IPR002810">
    <property type="entry name" value="NfeD-like_C"/>
</dbReference>
<gene>
    <name evidence="3" type="ORF">H6G03_24045</name>
</gene>
<name>A0A926ZIY5_9CYAN</name>
<feature type="transmembrane region" description="Helical" evidence="1">
    <location>
        <begin position="20"/>
        <end position="37"/>
    </location>
</feature>
<dbReference type="Pfam" id="PF01957">
    <property type="entry name" value="NfeD"/>
    <property type="match status" value="1"/>
</dbReference>
<protein>
    <submittedName>
        <fullName evidence="3">NfeD family protein</fullName>
    </submittedName>
</protein>
<reference evidence="3" key="2">
    <citation type="submission" date="2020-08" db="EMBL/GenBank/DDBJ databases">
        <authorList>
            <person name="Chen M."/>
            <person name="Teng W."/>
            <person name="Zhao L."/>
            <person name="Hu C."/>
            <person name="Zhou Y."/>
            <person name="Han B."/>
            <person name="Song L."/>
            <person name="Shu W."/>
        </authorList>
    </citation>
    <scope>NUCLEOTIDE SEQUENCE</scope>
    <source>
        <strain evidence="3">FACHB-1375</strain>
    </source>
</reference>
<dbReference type="AlphaFoldDB" id="A0A926ZIY5"/>
<feature type="domain" description="NfeD-like C-terminal" evidence="2">
    <location>
        <begin position="81"/>
        <end position="133"/>
    </location>
</feature>
<proteinExistence type="predicted"/>
<dbReference type="Gene3D" id="2.40.50.140">
    <property type="entry name" value="Nucleic acid-binding proteins"/>
    <property type="match status" value="1"/>
</dbReference>
<feature type="transmembrane region" description="Helical" evidence="1">
    <location>
        <begin position="49"/>
        <end position="67"/>
    </location>
</feature>